<dbReference type="SUPFAM" id="SSF52047">
    <property type="entry name" value="RNI-like"/>
    <property type="match status" value="1"/>
</dbReference>
<name>A0A0F7ZXA0_9HYPO</name>
<dbReference type="Gene3D" id="3.80.10.10">
    <property type="entry name" value="Ribonuclease Inhibitor"/>
    <property type="match status" value="1"/>
</dbReference>
<dbReference type="InterPro" id="IPR032675">
    <property type="entry name" value="LRR_dom_sf"/>
</dbReference>
<dbReference type="AlphaFoldDB" id="A0A0F7ZXA0"/>
<evidence type="ECO:0000313" key="2">
    <source>
        <dbReference type="EMBL" id="KJZ70357.1"/>
    </source>
</evidence>
<dbReference type="EMBL" id="KQ030631">
    <property type="protein sequence ID" value="KJZ70357.1"/>
    <property type="molecule type" value="Genomic_DNA"/>
</dbReference>
<evidence type="ECO:0000313" key="3">
    <source>
        <dbReference type="Proteomes" id="UP000054481"/>
    </source>
</evidence>
<protein>
    <recommendedName>
        <fullName evidence="4">F-box domain-containing protein</fullName>
    </recommendedName>
</protein>
<feature type="region of interest" description="Disordered" evidence="1">
    <location>
        <begin position="77"/>
        <end position="101"/>
    </location>
</feature>
<dbReference type="OrthoDB" id="550575at2759"/>
<organism evidence="2 3">
    <name type="scientific">Hirsutella minnesotensis 3608</name>
    <dbReference type="NCBI Taxonomy" id="1043627"/>
    <lineage>
        <taxon>Eukaryota</taxon>
        <taxon>Fungi</taxon>
        <taxon>Dikarya</taxon>
        <taxon>Ascomycota</taxon>
        <taxon>Pezizomycotina</taxon>
        <taxon>Sordariomycetes</taxon>
        <taxon>Hypocreomycetidae</taxon>
        <taxon>Hypocreales</taxon>
        <taxon>Ophiocordycipitaceae</taxon>
        <taxon>Hirsutella</taxon>
    </lineage>
</organism>
<feature type="region of interest" description="Disordered" evidence="1">
    <location>
        <begin position="1"/>
        <end position="50"/>
    </location>
</feature>
<accession>A0A0F7ZXA0</accession>
<evidence type="ECO:0000256" key="1">
    <source>
        <dbReference type="SAM" id="MobiDB-lite"/>
    </source>
</evidence>
<dbReference type="Proteomes" id="UP000054481">
    <property type="component" value="Unassembled WGS sequence"/>
</dbReference>
<evidence type="ECO:0008006" key="4">
    <source>
        <dbReference type="Google" id="ProtNLM"/>
    </source>
</evidence>
<feature type="compositionally biased region" description="Basic and acidic residues" evidence="1">
    <location>
        <begin position="91"/>
        <end position="101"/>
    </location>
</feature>
<proteinExistence type="predicted"/>
<keyword evidence="3" id="KW-1185">Reference proteome</keyword>
<sequence length="309" mass="34030">MPPIRTARKNSSSTRKPQQLGMTNAPRAPVAKPPKQASHPNPAEAPPSPAEAVVTSNALLTSIGVFGLASIPAASRPTEHIGTSDATRSVSKGEKEAHFRSDKEWEEQWQYKLGNRTKKLSFGDAFVLTDQHVEQLISLGSSICASLTHFEFLLSDVSYAAHNENKLTEAATTQLARMCPSLRVVKLQGAHASRLTDATLVGFLSNCPNLTSVEVSGLEAAGTIKEVSFDALREHPAWAPKLKTLRIPNCGYRTQKDEASWMKAMRALSRERDTLLIEVASVSQVKKWGDWELETFVDKYRKGKVQRPW</sequence>
<gene>
    <name evidence="2" type="ORF">HIM_10248</name>
</gene>
<reference evidence="2 3" key="1">
    <citation type="journal article" date="2014" name="Genome Biol. Evol.">
        <title>Comparative genomics and transcriptomics analyses reveal divergent lifestyle features of nematode endoparasitic fungus Hirsutella minnesotensis.</title>
        <authorList>
            <person name="Lai Y."/>
            <person name="Liu K."/>
            <person name="Zhang X."/>
            <person name="Zhang X."/>
            <person name="Li K."/>
            <person name="Wang N."/>
            <person name="Shu C."/>
            <person name="Wu Y."/>
            <person name="Wang C."/>
            <person name="Bushley K.E."/>
            <person name="Xiang M."/>
            <person name="Liu X."/>
        </authorList>
    </citation>
    <scope>NUCLEOTIDE SEQUENCE [LARGE SCALE GENOMIC DNA]</scope>
    <source>
        <strain evidence="2 3">3608</strain>
    </source>
</reference>
<feature type="compositionally biased region" description="Polar residues" evidence="1">
    <location>
        <begin position="9"/>
        <end position="22"/>
    </location>
</feature>